<evidence type="ECO:0000256" key="1">
    <source>
        <dbReference type="SAM" id="SignalP"/>
    </source>
</evidence>
<feature type="chain" id="PRO_5040289635" description="Metalloprotease 1" evidence="1">
    <location>
        <begin position="36"/>
        <end position="189"/>
    </location>
</feature>
<protein>
    <recommendedName>
        <fullName evidence="4">Metalloprotease 1</fullName>
    </recommendedName>
</protein>
<accession>A0A9P8MAG1</accession>
<keyword evidence="1" id="KW-0732">Signal</keyword>
<evidence type="ECO:0000313" key="2">
    <source>
        <dbReference type="EMBL" id="KAH0595000.1"/>
    </source>
</evidence>
<dbReference type="AlphaFoldDB" id="A0A9P8MAG1"/>
<sequence length="189" mass="20306">MSLYTSAVVPRPPTLLKSTLLTSAVLASLAALALATLPSSEPVEFACGNPLPSKEFLDTSSKLRAAEHSLTSQGELAAAEIVIDTHVHIVAASNTADSGYASASASLWILDNRTQTRPPPSRDTINATWSSGVEEEAMKKALRRGRYRDLNLYFSKHPMGRFGVLGYCALLRWAPRGSDAFDSDGWARG</sequence>
<comment type="caution">
    <text evidence="2">The sequence shown here is derived from an EMBL/GenBank/DDBJ whole genome shotgun (WGS) entry which is preliminary data.</text>
</comment>
<reference evidence="2 3" key="1">
    <citation type="submission" date="2020-07" db="EMBL/GenBank/DDBJ databases">
        <title>Metarhizium humberi genome.</title>
        <authorList>
            <person name="Lysoe E."/>
        </authorList>
    </citation>
    <scope>NUCLEOTIDE SEQUENCE [LARGE SCALE GENOMIC DNA]</scope>
    <source>
        <strain evidence="2 3">ESALQ1638</strain>
    </source>
</reference>
<name>A0A9P8MAG1_9HYPO</name>
<keyword evidence="3" id="KW-1185">Reference proteome</keyword>
<evidence type="ECO:0000313" key="3">
    <source>
        <dbReference type="Proteomes" id="UP000764110"/>
    </source>
</evidence>
<dbReference type="EMBL" id="JACEFI010000014">
    <property type="protein sequence ID" value="KAH0595000.1"/>
    <property type="molecule type" value="Genomic_DNA"/>
</dbReference>
<organism evidence="2 3">
    <name type="scientific">Metarhizium humberi</name>
    <dbReference type="NCBI Taxonomy" id="2596975"/>
    <lineage>
        <taxon>Eukaryota</taxon>
        <taxon>Fungi</taxon>
        <taxon>Dikarya</taxon>
        <taxon>Ascomycota</taxon>
        <taxon>Pezizomycotina</taxon>
        <taxon>Sordariomycetes</taxon>
        <taxon>Hypocreomycetidae</taxon>
        <taxon>Hypocreales</taxon>
        <taxon>Clavicipitaceae</taxon>
        <taxon>Metarhizium</taxon>
    </lineage>
</organism>
<proteinExistence type="predicted"/>
<evidence type="ECO:0008006" key="4">
    <source>
        <dbReference type="Google" id="ProtNLM"/>
    </source>
</evidence>
<dbReference type="Proteomes" id="UP000764110">
    <property type="component" value="Unassembled WGS sequence"/>
</dbReference>
<gene>
    <name evidence="2" type="ORF">MHUMG1_07299</name>
</gene>
<feature type="signal peptide" evidence="1">
    <location>
        <begin position="1"/>
        <end position="35"/>
    </location>
</feature>